<reference evidence="2" key="1">
    <citation type="submission" date="2012-08" db="EMBL/GenBank/DDBJ databases">
        <title>Genome analysis of Colletotrichum orbiculare and Colletotrichum fructicola.</title>
        <authorList>
            <person name="Gan P.H.P."/>
            <person name="Ikeda K."/>
            <person name="Irieda H."/>
            <person name="Narusaka M."/>
            <person name="O'Connell R.J."/>
            <person name="Narusaka Y."/>
            <person name="Takano Y."/>
            <person name="Kubo Y."/>
            <person name="Shirasu K."/>
        </authorList>
    </citation>
    <scope>NUCLEOTIDE SEQUENCE</scope>
    <source>
        <strain evidence="2">Nara gc5</strain>
    </source>
</reference>
<dbReference type="EMBL" id="KB021259">
    <property type="protein sequence ID" value="ELA24519.1"/>
    <property type="molecule type" value="Genomic_DNA"/>
</dbReference>
<keyword evidence="1" id="KW-0472">Membrane</keyword>
<dbReference type="STRING" id="1213859.L2FDQ8"/>
<accession>L2FDQ8</accession>
<proteinExistence type="predicted"/>
<feature type="transmembrane region" description="Helical" evidence="1">
    <location>
        <begin position="158"/>
        <end position="177"/>
    </location>
</feature>
<feature type="transmembrane region" description="Helical" evidence="1">
    <location>
        <begin position="87"/>
        <end position="114"/>
    </location>
</feature>
<dbReference type="HOGENOM" id="CLU_015092_4_3_1"/>
<name>L2FDQ8_COLFN</name>
<keyword evidence="1" id="KW-0812">Transmembrane</keyword>
<dbReference type="AlphaFoldDB" id="L2FDQ8"/>
<organism evidence="2">
    <name type="scientific">Colletotrichum fructicola (strain Nara gc5)</name>
    <name type="common">Anthracnose fungus</name>
    <name type="synonym">Colletotrichum gloeosporioides (strain Nara gc5)</name>
    <dbReference type="NCBI Taxonomy" id="1213859"/>
    <lineage>
        <taxon>Eukaryota</taxon>
        <taxon>Fungi</taxon>
        <taxon>Dikarya</taxon>
        <taxon>Ascomycota</taxon>
        <taxon>Pezizomycotina</taxon>
        <taxon>Sordariomycetes</taxon>
        <taxon>Hypocreomycetidae</taxon>
        <taxon>Glomerellales</taxon>
        <taxon>Glomerellaceae</taxon>
        <taxon>Colletotrichum</taxon>
        <taxon>Colletotrichum gloeosporioides species complex</taxon>
    </lineage>
</organism>
<protein>
    <submittedName>
        <fullName evidence="2">Uncharacterized protein</fullName>
    </submittedName>
</protein>
<dbReference type="Pfam" id="PF11374">
    <property type="entry name" value="DUF3176"/>
    <property type="match status" value="1"/>
</dbReference>
<gene>
    <name evidence="2" type="ORF">CGGC5_14060</name>
</gene>
<keyword evidence="1" id="KW-1133">Transmembrane helix</keyword>
<evidence type="ECO:0000313" key="2">
    <source>
        <dbReference type="EMBL" id="ELA24519.1"/>
    </source>
</evidence>
<sequence length="607" mass="66482">MSDVIIELESPSSKAEDIHSTMDTQSDIPNTFQDQLPVKTAGWECSPFQWWSIEILCCIASAGCLGSIVALLILYDGKPQESRSSNVLTLNGLVALLATLCRTFFMVAISAALAQGKWNQLSGRNDASHYQLRDFAIFDDAAKGPWGSAKLLWRFKGFHIACLGAALSILSLAFGLFSQQLIGLRTIEITNDSVGATGRVPRATFVDTMKAGSINPKSLLPSIKLAIYEGYMAENVDFLQTTCPTGNCDWPIIPTLGVCGACVNTTDEIIIDGLGGSCNVSTPSGIKFTGGCGNEWEGTKFMVGAGSGKVFSLVPEAPDHSEAPHIIVDFGALGIPPGVNNTMGPLHEGLVATDCALWYCLQAHKVSVVEGKLTDEIVKTWSKVNESEGLESYNFLQAPAEPFNLDPDERYYIAQHQMSTVQDYLSNQNISGTVARYLPTYHSTTDFADGLYSAFDDPVSWIELFAWSMTNEVRSLGDRYAQLTFSAEPPDVRTYASQNVRYRGTARSSQVFVTVSWFWLTYPALMVLLTVVFLVFEATRTSFQKDIRAWKDDSMVPLCISLDERVREIAREGFIEPKGAMKLVGDHELRITRGANGFLTGFAPKED</sequence>
<feature type="transmembrane region" description="Helical" evidence="1">
    <location>
        <begin position="50"/>
        <end position="75"/>
    </location>
</feature>
<evidence type="ECO:0000256" key="1">
    <source>
        <dbReference type="SAM" id="Phobius"/>
    </source>
</evidence>
<dbReference type="InterPro" id="IPR021514">
    <property type="entry name" value="DUF3176"/>
</dbReference>
<dbReference type="PANTHER" id="PTHR35394">
    <property type="entry name" value="DUF3176 DOMAIN-CONTAINING PROTEIN"/>
    <property type="match status" value="1"/>
</dbReference>
<feature type="transmembrane region" description="Helical" evidence="1">
    <location>
        <begin position="511"/>
        <end position="536"/>
    </location>
</feature>
<dbReference type="PANTHER" id="PTHR35394:SF5">
    <property type="entry name" value="DUF3176 DOMAIN-CONTAINING PROTEIN"/>
    <property type="match status" value="1"/>
</dbReference>